<feature type="non-terminal residue" evidence="2">
    <location>
        <position position="84"/>
    </location>
</feature>
<dbReference type="AlphaFoldDB" id="A0A9W8CUE7"/>
<organism evidence="2 3">
    <name type="scientific">Coemansia biformis</name>
    <dbReference type="NCBI Taxonomy" id="1286918"/>
    <lineage>
        <taxon>Eukaryota</taxon>
        <taxon>Fungi</taxon>
        <taxon>Fungi incertae sedis</taxon>
        <taxon>Zoopagomycota</taxon>
        <taxon>Kickxellomycotina</taxon>
        <taxon>Kickxellomycetes</taxon>
        <taxon>Kickxellales</taxon>
        <taxon>Kickxellaceae</taxon>
        <taxon>Coemansia</taxon>
    </lineage>
</organism>
<evidence type="ECO:0000256" key="1">
    <source>
        <dbReference type="SAM" id="MobiDB-lite"/>
    </source>
</evidence>
<reference evidence="2" key="1">
    <citation type="submission" date="2022-07" db="EMBL/GenBank/DDBJ databases">
        <title>Phylogenomic reconstructions and comparative analyses of Kickxellomycotina fungi.</title>
        <authorList>
            <person name="Reynolds N.K."/>
            <person name="Stajich J.E."/>
            <person name="Barry K."/>
            <person name="Grigoriev I.V."/>
            <person name="Crous P."/>
            <person name="Smith M.E."/>
        </authorList>
    </citation>
    <scope>NUCLEOTIDE SEQUENCE</scope>
    <source>
        <strain evidence="2">BCRC 34381</strain>
    </source>
</reference>
<name>A0A9W8CUE7_9FUNG</name>
<dbReference type="Proteomes" id="UP001143981">
    <property type="component" value="Unassembled WGS sequence"/>
</dbReference>
<evidence type="ECO:0000313" key="2">
    <source>
        <dbReference type="EMBL" id="KAJ1727158.1"/>
    </source>
</evidence>
<accession>A0A9W8CUE7</accession>
<feature type="region of interest" description="Disordered" evidence="1">
    <location>
        <begin position="1"/>
        <end position="44"/>
    </location>
</feature>
<dbReference type="OrthoDB" id="10035640at2759"/>
<evidence type="ECO:0000313" key="3">
    <source>
        <dbReference type="Proteomes" id="UP001143981"/>
    </source>
</evidence>
<comment type="caution">
    <text evidence="2">The sequence shown here is derived from an EMBL/GenBank/DDBJ whole genome shotgun (WGS) entry which is preliminary data.</text>
</comment>
<keyword evidence="3" id="KW-1185">Reference proteome</keyword>
<proteinExistence type="predicted"/>
<gene>
    <name evidence="2" type="ORF">LPJ61_004722</name>
</gene>
<protein>
    <submittedName>
        <fullName evidence="2">Uncharacterized protein</fullName>
    </submittedName>
</protein>
<dbReference type="EMBL" id="JANBOI010001201">
    <property type="protein sequence ID" value="KAJ1727158.1"/>
    <property type="molecule type" value="Genomic_DNA"/>
</dbReference>
<sequence>MRNVDFSPQRGGPTGARSRLSHSLALGGLKEPQHHGHPNSPYMQLAGSGHANGSRVSLLSMAGAREGVPATEAFESARLSLEPS</sequence>